<dbReference type="InterPro" id="IPR011042">
    <property type="entry name" value="6-blade_b-propeller_TolB-like"/>
</dbReference>
<dbReference type="SUPFAM" id="SSF50952">
    <property type="entry name" value="Soluble quinoprotein glucose dehydrogenase"/>
    <property type="match status" value="1"/>
</dbReference>
<dbReference type="Proteomes" id="UP000256478">
    <property type="component" value="Unassembled WGS sequence"/>
</dbReference>
<dbReference type="SUPFAM" id="SSF63829">
    <property type="entry name" value="Calcium-dependent phosphotriesterase"/>
    <property type="match status" value="1"/>
</dbReference>
<dbReference type="Gene3D" id="2.60.40.2030">
    <property type="match status" value="1"/>
</dbReference>
<keyword evidence="4" id="KW-1133">Transmembrane helix</keyword>
<dbReference type="InterPro" id="IPR015919">
    <property type="entry name" value="Cadherin-like_sf"/>
</dbReference>
<evidence type="ECO:0000259" key="5">
    <source>
        <dbReference type="PROSITE" id="PS50268"/>
    </source>
</evidence>
<dbReference type="Pfam" id="PF25021">
    <property type="entry name" value="TEN_NHL"/>
    <property type="match status" value="1"/>
</dbReference>
<dbReference type="InterPro" id="IPR011041">
    <property type="entry name" value="Quinoprot_gluc/sorb_DH_b-prop"/>
</dbReference>
<proteinExistence type="predicted"/>
<dbReference type="InterPro" id="IPR001258">
    <property type="entry name" value="NHL_repeat"/>
</dbReference>
<feature type="repeat" description="NHL" evidence="2">
    <location>
        <begin position="182"/>
        <end position="217"/>
    </location>
</feature>
<dbReference type="InterPro" id="IPR000033">
    <property type="entry name" value="LDLR_classB_rpt"/>
</dbReference>
<keyword evidence="4" id="KW-0472">Membrane</keyword>
<reference evidence="6 7" key="1">
    <citation type="submission" date="2018-08" db="EMBL/GenBank/DDBJ databases">
        <title>Thalassotalea euphylliae genome.</title>
        <authorList>
            <person name="Summers S."/>
            <person name="Rice S.A."/>
            <person name="Freckelton M.L."/>
            <person name="Nedved B.T."/>
            <person name="Hadfield M.G."/>
        </authorList>
    </citation>
    <scope>NUCLEOTIDE SEQUENCE [LARGE SCALE GENOMIC DNA]</scope>
    <source>
        <strain evidence="6 7">H1</strain>
    </source>
</reference>
<dbReference type="PANTHER" id="PTHR46388">
    <property type="entry name" value="NHL REPEAT-CONTAINING PROTEIN 2"/>
    <property type="match status" value="1"/>
</dbReference>
<name>A0A3E0TSE4_9GAMM</name>
<feature type="domain" description="Cadherin" evidence="5">
    <location>
        <begin position="1899"/>
        <end position="1991"/>
    </location>
</feature>
<protein>
    <submittedName>
        <fullName evidence="6">Tandem-95 repeat protein</fullName>
    </submittedName>
</protein>
<dbReference type="Gene3D" id="2.60.40.3440">
    <property type="match status" value="15"/>
</dbReference>
<feature type="region of interest" description="Disordered" evidence="3">
    <location>
        <begin position="2589"/>
        <end position="2723"/>
    </location>
</feature>
<dbReference type="PROSITE" id="PS50268">
    <property type="entry name" value="CADHERIN_2"/>
    <property type="match status" value="1"/>
</dbReference>
<dbReference type="SUPFAM" id="SSF101898">
    <property type="entry name" value="NHL repeat"/>
    <property type="match status" value="1"/>
</dbReference>
<keyword evidence="1" id="KW-0677">Repeat</keyword>
<dbReference type="Pfam" id="PF17963">
    <property type="entry name" value="Big_9"/>
    <property type="match status" value="17"/>
</dbReference>
<evidence type="ECO:0000313" key="7">
    <source>
        <dbReference type="Proteomes" id="UP000256478"/>
    </source>
</evidence>
<feature type="region of interest" description="Disordered" evidence="3">
    <location>
        <begin position="2411"/>
        <end position="2432"/>
    </location>
</feature>
<dbReference type="PROSITE" id="PS51125">
    <property type="entry name" value="NHL"/>
    <property type="match status" value="4"/>
</dbReference>
<accession>A0A3E0TSE4</accession>
<dbReference type="InterPro" id="IPR056822">
    <property type="entry name" value="TEN_NHL"/>
</dbReference>
<evidence type="ECO:0000256" key="2">
    <source>
        <dbReference type="PROSITE-ProRule" id="PRU00504"/>
    </source>
</evidence>
<dbReference type="NCBIfam" id="NF012211">
    <property type="entry name" value="tand_rpt_95"/>
    <property type="match status" value="16"/>
</dbReference>
<evidence type="ECO:0000256" key="3">
    <source>
        <dbReference type="SAM" id="MobiDB-lite"/>
    </source>
</evidence>
<dbReference type="OrthoDB" id="5242130at2"/>
<dbReference type="PANTHER" id="PTHR46388:SF2">
    <property type="entry name" value="NHL REPEAT-CONTAINING PROTEIN 2"/>
    <property type="match status" value="1"/>
</dbReference>
<feature type="compositionally biased region" description="Gly residues" evidence="3">
    <location>
        <begin position="2599"/>
        <end position="2711"/>
    </location>
</feature>
<dbReference type="Gene3D" id="2.120.10.30">
    <property type="entry name" value="TolB, C-terminal domain"/>
    <property type="match status" value="7"/>
</dbReference>
<organism evidence="6 7">
    <name type="scientific">Thalassotalea euphylliae</name>
    <dbReference type="NCBI Taxonomy" id="1655234"/>
    <lineage>
        <taxon>Bacteria</taxon>
        <taxon>Pseudomonadati</taxon>
        <taxon>Pseudomonadota</taxon>
        <taxon>Gammaproteobacteria</taxon>
        <taxon>Alteromonadales</taxon>
        <taxon>Colwelliaceae</taxon>
        <taxon>Thalassotalea</taxon>
    </lineage>
</organism>
<dbReference type="CDD" id="cd11304">
    <property type="entry name" value="Cadherin_repeat"/>
    <property type="match status" value="1"/>
</dbReference>
<feature type="compositionally biased region" description="Low complexity" evidence="3">
    <location>
        <begin position="2412"/>
        <end position="2423"/>
    </location>
</feature>
<feature type="repeat" description="NHL" evidence="2">
    <location>
        <begin position="2203"/>
        <end position="2238"/>
    </location>
</feature>
<dbReference type="GO" id="GO:0007156">
    <property type="term" value="P:homophilic cell adhesion via plasma membrane adhesion molecules"/>
    <property type="evidence" value="ECO:0007669"/>
    <property type="project" value="InterPro"/>
</dbReference>
<dbReference type="SMART" id="SM00135">
    <property type="entry name" value="LY"/>
    <property type="match status" value="8"/>
</dbReference>
<dbReference type="SUPFAM" id="SSF49313">
    <property type="entry name" value="Cadherin-like"/>
    <property type="match status" value="1"/>
</dbReference>
<dbReference type="CDD" id="cd14953">
    <property type="entry name" value="NHL_like_1"/>
    <property type="match status" value="2"/>
</dbReference>
<dbReference type="GO" id="GO:0016020">
    <property type="term" value="C:membrane"/>
    <property type="evidence" value="ECO:0007669"/>
    <property type="project" value="InterPro"/>
</dbReference>
<dbReference type="EMBL" id="QUOU01000001">
    <property type="protein sequence ID" value="REL26902.1"/>
    <property type="molecule type" value="Genomic_DNA"/>
</dbReference>
<feature type="transmembrane region" description="Helical" evidence="4">
    <location>
        <begin position="3511"/>
        <end position="3529"/>
    </location>
</feature>
<dbReference type="InterPro" id="IPR013783">
    <property type="entry name" value="Ig-like_fold"/>
</dbReference>
<dbReference type="SUPFAM" id="SSF63825">
    <property type="entry name" value="YWTD domain"/>
    <property type="match status" value="2"/>
</dbReference>
<evidence type="ECO:0000256" key="4">
    <source>
        <dbReference type="SAM" id="Phobius"/>
    </source>
</evidence>
<gene>
    <name evidence="6" type="ORF">DXX93_10190</name>
</gene>
<comment type="caution">
    <text evidence="6">The sequence shown here is derived from an EMBL/GenBank/DDBJ whole genome shotgun (WGS) entry which is preliminary data.</text>
</comment>
<dbReference type="InterPro" id="IPR038081">
    <property type="entry name" value="CalX-like_sf"/>
</dbReference>
<dbReference type="NCBIfam" id="TIGR01965">
    <property type="entry name" value="VCBS_repeat"/>
    <property type="match status" value="1"/>
</dbReference>
<feature type="repeat" description="NHL" evidence="2">
    <location>
        <begin position="784"/>
        <end position="815"/>
    </location>
</feature>
<dbReference type="Gene3D" id="2.40.10.500">
    <property type="match status" value="2"/>
</dbReference>
<dbReference type="Gene3D" id="2.60.40.10">
    <property type="entry name" value="Immunoglobulins"/>
    <property type="match status" value="2"/>
</dbReference>
<dbReference type="InterPro" id="IPR002126">
    <property type="entry name" value="Cadherin-like_dom"/>
</dbReference>
<evidence type="ECO:0000256" key="1">
    <source>
        <dbReference type="ARBA" id="ARBA00022737"/>
    </source>
</evidence>
<sequence length="3536" mass="366048">MKLLYEDVVVSCCRNPLFEVARNFSPPYLSLLTSLLIIFLLVSSKAIAAPVIDGLTNISIDEDSALNTTFYASDADGKTLTLRLKDGSPDWLTVTDVPSVVTKVAGRGSTLLDNIPADSARLINPLSIALDSRGNLYIADTGDHRIRRVNSAGTITTVAGEGKSGPKGFAGVAGFSGDGGQGTAANLSSPKGVAVDSAGNIYIADSDNHRIRKVDTLGIITTVAGTGVAGFSGDNGLATQAALNAPRSVAIGSDGDLYIASENSNRIRKVSLSTGIITTAAGNGSGGFRGDNGLATAARLFRPLDAVKNSKGELFIADWQNNRIRKVDTSGNITTFAGTGARGFSGDGALATAAQINRPRGLAVDRFDNIYIADAPNNRIRKVLNSSNIIETVYGGTGLLSSPSDAVIDNLGNLYIADNGHLRIIKITPRTFRLSGTPTNDDVGSQDVCVIVNDGVEDIEHCFTLTVNNTNDAPNANSQSVTTAEETAKAITLTGGDIDVGDTFTFSVVSQPDHGNLTGTPPNLIYTPDANFVGSDDFTFKTNDGTTDSSSATVTITVTNINDAPVANNQSVTTAEDIAKAITLTGSDVDVGDSFTYSVVSQPDHGSLTGTAPNLTYTPDGNYVGSDSFTFKTNDGSVDSGLATVTITVTNTNDAPIIFPVSDANAIEDQGFNLTVNSSDAEGDALTLRLKDSLPAWLTVSNVPAAIRTIVGGSQTGLGDGSAANLTQLNAPEGLAYDGSNFLYIADTANHLVYKLALNTGAISVVAGGGSSGLGDGSQAAQAELNRPAGLAFDSLGNLYIADSGHHRIRKLDISSNIITTVAGSGVKGFNGDNQQATLAALNLPLDIAFDDDDNLYIADQVNHRIRKVASDGSISTFAGNGSSGFSGDSSIATSAQLHFPTGITIDTVGNLYIADNINNRIRKVTRRDGKINTVAGGGNGGDGGSATAAKLVTPFDVILDRWGNLYISGDDNRIRKVDVHTNIITTVVGNGSFGNGGDNGSPASAQLRLPTSLAFDNRGNLYIAELSGNRIRQVTQDHFALSGSPTNAEVGSDNVCVIVNDGAQDTEQCFTLTVSNTNDAPIADSQSVTTAEDTAKAITLTASDIDVGDTFTFSVVNQPDHGQLTGTAPNLTYTPDANYVGNDSFTFKTNDGSADSALATVTITVTNTNDAPIATNQSIVTTEDTAKAITLTANDIDVGESLTFTLVSQPSNGKLAGTAPNLIYTPAVDFVGSDIFTFIANDGEANSQAGSIIIRVTNINDAPIANAQNVTVTEDIAKVITLTGSDIDVGDSLSFTVVGQPSHGQLSGSGANLTYRPDANYHGSDNFTFKANDGSADSGLATVTITVTNTNDAPLANNQVVSTAEETTKVITLTGSDIDNDGLNFSIVSQPAHGLLTGTAPNITYTPSLNYVGNDSFTFKTNDGTADSGLATVAITVTNTNDAPIANDLSVSTAEDTAQVITLTGSDIDVGDSLVYSLVSQPSHGQLTGSAPNYTYTPNANYYGRDSFTFKANDGSADSGVATVTITITSVNDAPIANTQSVTTAEDTSQGITLTGSDIDNDGLNFSIVKQPTHGVLSGTLPNLTYRPNTNYVGSDSFYFKTNDSKTDSVVARVAITVTNINDVPVANDQSVTTAEENPKAITLTGSDIDNDSLSFSLVSQPTHGKLSGSAPNLTYTPDTHYAGRDSFTFKANDGTADSALATITVTVTNNNDAPTASDQSVTTVEDTAKVITLVANDVDVGDSLNFSVVRQPAHGQLSGSAPNLTYTPEENYYGSDSFTFKANDSSADSELATVTITITSANDVPTANAQSVSTSEDTAKAIILTGNDIDEGSSLTFTVVEQPSNGQLTGTAPSLTYTPKANYHGSDSFTFKANDGNADSELARVSITVSNTNDAPVANDQSVSVAEDSSQAISLTASDIDDASSLTFTVISQPSHGQLTGVAPNLTYTPEVNYHGSDSFTFKANDSLADSDLATVTITVDNANDVPVANDQSVSTAEDVAKVLTLTASDIDIGDSLSFRVIDQPSYGQLSGTAPNLTYTPDSHYNGSDSFTFKANDGTTDSALATVNISVSEINDAPIVNAIGNNSAREDSAYSVAIYASDPESDRLNLRLKDANPSWLTVSNKSSVISTVAGGNQTGLGDSSAANLTQLNAPQGLAYDGANQLYIADTDNHLIRKLDLVSGAISIVAGGGTSLGDGSQANQAQLNQPVGLAFDSLGDLYIADSGHHRIRKLDISEGIITTVAGNGGAGYDSDDQQATLAMLNAPLAIAFDSDDNLYIADQSNHRVRKVTSDGKIQTVAGIGTPGFSGDGLAARLAALNSPAGLTIDTAGALYIADKVNGRIRKVSSDGKISTIAGGGSGGEGSQAITAQLVAPSDITFDRWGNLYLSVDGHRILKIDANTQKLTTIVGDGSSGNSGDDGQPSLAQLSSPTSLMFDNDGNLFIAELSGDRVRKVQPDYFVLSGQPSNADVGDANVCVIANDGQIDSAEQCFRLTVTNTNDIPVANDQSITTAHNTAKAVTLTGSDIDTGEILTFAVLSQPSNGQLSGTAPNLTYTPNANFFGADSFTFTVNDGDIDSATATVSISVAPASPTPGGSSSGSGSSSGGGNSGSGDSNGGDNSGSGDSNGGDNSGSGDSNGGDNSGSGDSNGGDNSGSGDSSGGDNSGSGDSNGGDNSGSGDSNGGDNSGSGDSNGGDNSGSGDSNGGDNSGSGDSNGVANSAPVAVNDSASIAAGETLILNVLANDTDPENDRLTLVSVAAKLGQADITDNQLRFIASDQLSGVVTVDYVIQDQAGNTAQGQVTISINNNSGIVLTVPDDLCGVSSVNATGLFTRVTLGVARATDAQGNNLPVALVDNLEPVFAPGKHAVLWQTQDASGNRKVAQQVVCIEPLVNLGQDIDVGEGSEISLPVVLNGESPSYPVTIDYAVSGSADNQDHNLVSGQLVISQGTRTNINLVIANDDQEEGDETLVITLTNGINLGDNIEQVVTITEQSVAPMVELTILQNGKRTSMITPNGGEITVQATVSNADNNDNLNFQWTSSSAELVNTSASPTTFSLDPSALAQGMYSLQLTVTVDGHPELTTSVIVFFQVVDELATLTDRDSDGDGIADNIEGYIDTDGDGIADYLDAIAGCQVQQQQTLDDKFLMETETGICLRQEQFAQQMQATGLLMNMSDLNGLLPNDDDFINVGGLFGFVATGLTQVGGNIIVTIPQRKPIPENAVYRKYNKEQGWYDFVEDANNKLLSAAGEPGYCPPPERSNKSQVWTPGLTPGHWCVKIQLEDGGANDSDNTTDHTIIDPGYVSTIKTGNSAPVAHDDHIDLVMNQAITIDALANDLDEDNDPLTIVTAYADFGVVEVDNNQLHYTPMTDHLGTTTLDYVITDGKGGSSQGKVHLRIMPNTPPVNTPPVITNEQSVISQGQSVEVNLLANDTDAEQDTLRLIAVEHANVSFSANGDATFKPNAEFFGNVSIAYTVEDSAGNRAVGQWQVTVTQREQQVNNSKKSGGGSITYTSLFVLLLMLLARFTLVRKKSNG</sequence>
<evidence type="ECO:0000313" key="6">
    <source>
        <dbReference type="EMBL" id="REL26902.1"/>
    </source>
</evidence>
<feature type="repeat" description="NHL" evidence="2">
    <location>
        <begin position="343"/>
        <end position="387"/>
    </location>
</feature>
<keyword evidence="4" id="KW-0812">Transmembrane</keyword>
<dbReference type="Gene3D" id="2.60.40.2810">
    <property type="match status" value="1"/>
</dbReference>
<dbReference type="GO" id="GO:0005509">
    <property type="term" value="F:calcium ion binding"/>
    <property type="evidence" value="ECO:0007669"/>
    <property type="project" value="InterPro"/>
</dbReference>
<dbReference type="Pfam" id="PF01436">
    <property type="entry name" value="NHL"/>
    <property type="match status" value="4"/>
</dbReference>
<dbReference type="InterPro" id="IPR010221">
    <property type="entry name" value="VCBS_dom"/>
</dbReference>
<dbReference type="SUPFAM" id="SSF141072">
    <property type="entry name" value="CalX-like"/>
    <property type="match status" value="1"/>
</dbReference>